<proteinExistence type="predicted"/>
<dbReference type="EMBL" id="GEEE01010869">
    <property type="protein sequence ID" value="JAP52356.1"/>
    <property type="molecule type" value="Transcribed_RNA"/>
</dbReference>
<accession>A0A0X3PYP7</accession>
<dbReference type="AlphaFoldDB" id="A0A0X3PYP7"/>
<name>A0A0X3PYP7_SCHSO</name>
<reference evidence="1" key="1">
    <citation type="submission" date="2016-01" db="EMBL/GenBank/DDBJ databases">
        <title>Reference transcriptome for the parasite Schistocephalus solidus: insights into the molecular evolution of parasitism.</title>
        <authorList>
            <person name="Hebert F.O."/>
            <person name="Grambauer S."/>
            <person name="Barber I."/>
            <person name="Landry C.R."/>
            <person name="Aubin-Horth N."/>
        </authorList>
    </citation>
    <scope>NUCLEOTIDE SEQUENCE</scope>
</reference>
<protein>
    <submittedName>
        <fullName evidence="1">Uncharacterized protein</fullName>
    </submittedName>
</protein>
<evidence type="ECO:0000313" key="1">
    <source>
        <dbReference type="EMBL" id="JAP52356.1"/>
    </source>
</evidence>
<sequence>MYQMVVGHAVDLTIFVHCEGNLIQTLCANTASKTTWVVGFAQGLEDSLGYYVTASFALFRRALEPAVKIVILAVNFVVVLVEYFITERATAAATHETVIVIDAAQGLTG</sequence>
<organism evidence="1">
    <name type="scientific">Schistocephalus solidus</name>
    <name type="common">Tapeworm</name>
    <dbReference type="NCBI Taxonomy" id="70667"/>
    <lineage>
        <taxon>Eukaryota</taxon>
        <taxon>Metazoa</taxon>
        <taxon>Spiralia</taxon>
        <taxon>Lophotrochozoa</taxon>
        <taxon>Platyhelminthes</taxon>
        <taxon>Cestoda</taxon>
        <taxon>Eucestoda</taxon>
        <taxon>Diphyllobothriidea</taxon>
        <taxon>Diphyllobothriidae</taxon>
        <taxon>Schistocephalus</taxon>
    </lineage>
</organism>
<gene>
    <name evidence="1" type="ORF">TR145972</name>
</gene>